<keyword evidence="7" id="KW-1133">Transmembrane helix</keyword>
<dbReference type="Pfam" id="PF02518">
    <property type="entry name" value="HATPase_c"/>
    <property type="match status" value="1"/>
</dbReference>
<dbReference type="InterPro" id="IPR003660">
    <property type="entry name" value="HAMP_dom"/>
</dbReference>
<dbReference type="PROSITE" id="PS50109">
    <property type="entry name" value="HIS_KIN"/>
    <property type="match status" value="1"/>
</dbReference>
<evidence type="ECO:0000256" key="1">
    <source>
        <dbReference type="ARBA" id="ARBA00000085"/>
    </source>
</evidence>
<dbReference type="InterPro" id="IPR003594">
    <property type="entry name" value="HATPase_dom"/>
</dbReference>
<evidence type="ECO:0000256" key="5">
    <source>
        <dbReference type="ARBA" id="ARBA00022679"/>
    </source>
</evidence>
<evidence type="ECO:0000256" key="2">
    <source>
        <dbReference type="ARBA" id="ARBA00004370"/>
    </source>
</evidence>
<dbReference type="EC" id="2.7.13.3" evidence="3"/>
<evidence type="ECO:0000256" key="7">
    <source>
        <dbReference type="SAM" id="Phobius"/>
    </source>
</evidence>
<dbReference type="PROSITE" id="PS50885">
    <property type="entry name" value="HAMP"/>
    <property type="match status" value="1"/>
</dbReference>
<evidence type="ECO:0000256" key="6">
    <source>
        <dbReference type="ARBA" id="ARBA00022777"/>
    </source>
</evidence>
<dbReference type="InterPro" id="IPR036890">
    <property type="entry name" value="HATPase_C_sf"/>
</dbReference>
<keyword evidence="6" id="KW-0418">Kinase</keyword>
<keyword evidence="4" id="KW-0597">Phosphoprotein</keyword>
<dbReference type="InterPro" id="IPR025908">
    <property type="entry name" value="Sensor_TM1"/>
</dbReference>
<dbReference type="InterPro" id="IPR004358">
    <property type="entry name" value="Sig_transdc_His_kin-like_C"/>
</dbReference>
<protein>
    <recommendedName>
        <fullName evidence="3">histidine kinase</fullName>
        <ecNumber evidence="3">2.7.13.3</ecNumber>
    </recommendedName>
</protein>
<dbReference type="PANTHER" id="PTHR43547">
    <property type="entry name" value="TWO-COMPONENT HISTIDINE KINASE"/>
    <property type="match status" value="1"/>
</dbReference>
<feature type="domain" description="Histidine kinase" evidence="8">
    <location>
        <begin position="339"/>
        <end position="557"/>
    </location>
</feature>
<dbReference type="SUPFAM" id="SSF55874">
    <property type="entry name" value="ATPase domain of HSP90 chaperone/DNA topoisomerase II/histidine kinase"/>
    <property type="match status" value="1"/>
</dbReference>
<evidence type="ECO:0000259" key="9">
    <source>
        <dbReference type="PROSITE" id="PS50885"/>
    </source>
</evidence>
<dbReference type="EMBL" id="OMKW01000002">
    <property type="protein sequence ID" value="SPF29692.1"/>
    <property type="molecule type" value="Genomic_DNA"/>
</dbReference>
<dbReference type="CDD" id="cd00082">
    <property type="entry name" value="HisKA"/>
    <property type="match status" value="1"/>
</dbReference>
<dbReference type="SMART" id="SM00388">
    <property type="entry name" value="HisKA"/>
    <property type="match status" value="1"/>
</dbReference>
<keyword evidence="7" id="KW-0472">Membrane</keyword>
<feature type="transmembrane region" description="Helical" evidence="7">
    <location>
        <begin position="59"/>
        <end position="78"/>
    </location>
</feature>
<dbReference type="GO" id="GO:0016020">
    <property type="term" value="C:membrane"/>
    <property type="evidence" value="ECO:0007669"/>
    <property type="project" value="UniProtKB-SubCell"/>
</dbReference>
<comment type="catalytic activity">
    <reaction evidence="1">
        <text>ATP + protein L-histidine = ADP + protein N-phospho-L-histidine.</text>
        <dbReference type="EC" id="2.7.13.3"/>
    </reaction>
</comment>
<gene>
    <name evidence="10" type="primary">phoR_3</name>
    <name evidence="10" type="ORF">POI8812_02008</name>
</gene>
<dbReference type="AlphaFoldDB" id="A0A2R8ABT3"/>
<dbReference type="Pfam" id="PF00672">
    <property type="entry name" value="HAMP"/>
    <property type="match status" value="1"/>
</dbReference>
<dbReference type="InterPro" id="IPR003661">
    <property type="entry name" value="HisK_dim/P_dom"/>
</dbReference>
<dbReference type="SUPFAM" id="SSF47384">
    <property type="entry name" value="Homodimeric domain of signal transducing histidine kinase"/>
    <property type="match status" value="1"/>
</dbReference>
<dbReference type="Gene3D" id="6.10.340.10">
    <property type="match status" value="1"/>
</dbReference>
<dbReference type="GO" id="GO:0000155">
    <property type="term" value="F:phosphorelay sensor kinase activity"/>
    <property type="evidence" value="ECO:0007669"/>
    <property type="project" value="InterPro"/>
</dbReference>
<feature type="transmembrane region" description="Helical" evidence="7">
    <location>
        <begin position="252"/>
        <end position="271"/>
    </location>
</feature>
<dbReference type="InterPro" id="IPR005467">
    <property type="entry name" value="His_kinase_dom"/>
</dbReference>
<name>A0A2R8ABT3_9RHOB</name>
<dbReference type="Gene3D" id="3.30.565.10">
    <property type="entry name" value="Histidine kinase-like ATPase, C-terminal domain"/>
    <property type="match status" value="1"/>
</dbReference>
<evidence type="ECO:0000313" key="11">
    <source>
        <dbReference type="Proteomes" id="UP000244932"/>
    </source>
</evidence>
<dbReference type="Pfam" id="PF13755">
    <property type="entry name" value="Sensor_TM1"/>
    <property type="match status" value="1"/>
</dbReference>
<dbReference type="OrthoDB" id="9805942at2"/>
<evidence type="ECO:0000256" key="3">
    <source>
        <dbReference type="ARBA" id="ARBA00012438"/>
    </source>
</evidence>
<dbReference type="SMART" id="SM00387">
    <property type="entry name" value="HATPase_c"/>
    <property type="match status" value="1"/>
</dbReference>
<evidence type="ECO:0000259" key="8">
    <source>
        <dbReference type="PROSITE" id="PS50109"/>
    </source>
</evidence>
<organism evidence="10 11">
    <name type="scientific">Pontivivens insulae</name>
    <dbReference type="NCBI Taxonomy" id="1639689"/>
    <lineage>
        <taxon>Bacteria</taxon>
        <taxon>Pseudomonadati</taxon>
        <taxon>Pseudomonadota</taxon>
        <taxon>Alphaproteobacteria</taxon>
        <taxon>Rhodobacterales</taxon>
        <taxon>Paracoccaceae</taxon>
        <taxon>Pontivivens</taxon>
    </lineage>
</organism>
<dbReference type="Gene3D" id="1.10.287.130">
    <property type="match status" value="1"/>
</dbReference>
<keyword evidence="5 10" id="KW-0808">Transferase</keyword>
<dbReference type="InterPro" id="IPR036097">
    <property type="entry name" value="HisK_dim/P_sf"/>
</dbReference>
<dbReference type="SMART" id="SM00304">
    <property type="entry name" value="HAMP"/>
    <property type="match status" value="1"/>
</dbReference>
<feature type="transmembrane region" description="Helical" evidence="7">
    <location>
        <begin position="213"/>
        <end position="232"/>
    </location>
</feature>
<feature type="domain" description="HAMP" evidence="9">
    <location>
        <begin position="272"/>
        <end position="331"/>
    </location>
</feature>
<dbReference type="PANTHER" id="PTHR43547:SF2">
    <property type="entry name" value="HYBRID SIGNAL TRANSDUCTION HISTIDINE KINASE C"/>
    <property type="match status" value="1"/>
</dbReference>
<accession>A0A2R8ABT3</accession>
<dbReference type="PRINTS" id="PR00344">
    <property type="entry name" value="BCTRLSENSOR"/>
</dbReference>
<sequence>MSDQGRQRQASRLALPRLERGRGISLQKVDHDGSGEVETGSTSLQDGQLYSASPIARKIVLFNLIAQIVLVTGILFLNQFERSLIEQRVQALERDGLIIAETLGLFAIDQDNGLDSDRAVELLARVGPLAGAAVRLYDTQGSRVLAINVHEADGQMAAVQLTAFDLVLERLASLVRSSGEQVNLMSREEARAFAAPALDGRERASIVRNSDGAFVLMLALPIPSANGPAGVLMLSTLAGEIDAAAAGERRQLMTIFLLALTVSIALSVILARSIARPLRVLALTAQEASGSTRSMAPERINFPDLTGRPDEIGELSRSLILMTQALYERIEANEVFAADVAHEIKNPLTSLRSAVETMHYARTDEQRQKLLDVIAKDVQRLDRLVTDISNASRLDSELVREEMESFDLSALIASLVDYNRQSAEDKGAALETDLQAEALQVKGIEGRLAQVFVNLITNAISFSEEGDKVTATVRQDGGFAVVEVSDTGPGIPPENLADVFSRFYSSRPGQEFGNHSGLGLAISKQIVEAHGGTIVAGNIETEDGTRLGARFTVRLPL</sequence>
<reference evidence="10 11" key="1">
    <citation type="submission" date="2018-03" db="EMBL/GenBank/DDBJ databases">
        <authorList>
            <person name="Keele B.F."/>
        </authorList>
    </citation>
    <scope>NUCLEOTIDE SEQUENCE [LARGE SCALE GENOMIC DNA]</scope>
    <source>
        <strain evidence="10 11">CeCT 8812</strain>
    </source>
</reference>
<dbReference type="Proteomes" id="UP000244932">
    <property type="component" value="Unassembled WGS sequence"/>
</dbReference>
<comment type="subcellular location">
    <subcellularLocation>
        <location evidence="2">Membrane</location>
    </subcellularLocation>
</comment>
<evidence type="ECO:0000313" key="10">
    <source>
        <dbReference type="EMBL" id="SPF29692.1"/>
    </source>
</evidence>
<evidence type="ECO:0000256" key="4">
    <source>
        <dbReference type="ARBA" id="ARBA00022553"/>
    </source>
</evidence>
<keyword evidence="11" id="KW-1185">Reference proteome</keyword>
<proteinExistence type="predicted"/>
<dbReference type="RefSeq" id="WP_108782368.1">
    <property type="nucleotide sequence ID" value="NZ_OMKW01000002.1"/>
</dbReference>
<dbReference type="Pfam" id="PF00512">
    <property type="entry name" value="HisKA"/>
    <property type="match status" value="1"/>
</dbReference>
<keyword evidence="7" id="KW-0812">Transmembrane</keyword>